<dbReference type="Proteomes" id="UP000294697">
    <property type="component" value="Unassembled WGS sequence"/>
</dbReference>
<evidence type="ECO:0000313" key="3">
    <source>
        <dbReference type="Proteomes" id="UP000294697"/>
    </source>
</evidence>
<dbReference type="Pfam" id="PF13302">
    <property type="entry name" value="Acetyltransf_3"/>
    <property type="match status" value="1"/>
</dbReference>
<organism evidence="2 3">
    <name type="scientific">Halanaerobium saccharolyticum</name>
    <dbReference type="NCBI Taxonomy" id="43595"/>
    <lineage>
        <taxon>Bacteria</taxon>
        <taxon>Bacillati</taxon>
        <taxon>Bacillota</taxon>
        <taxon>Clostridia</taxon>
        <taxon>Halanaerobiales</taxon>
        <taxon>Halanaerobiaceae</taxon>
        <taxon>Halanaerobium</taxon>
    </lineage>
</organism>
<dbReference type="SUPFAM" id="SSF55729">
    <property type="entry name" value="Acyl-CoA N-acyltransferases (Nat)"/>
    <property type="match status" value="1"/>
</dbReference>
<evidence type="ECO:0000313" key="2">
    <source>
        <dbReference type="EMBL" id="TDW05457.1"/>
    </source>
</evidence>
<keyword evidence="2" id="KW-0808">Transferase</keyword>
<dbReference type="PROSITE" id="PS51186">
    <property type="entry name" value="GNAT"/>
    <property type="match status" value="1"/>
</dbReference>
<dbReference type="InterPro" id="IPR020036">
    <property type="entry name" value="PseH"/>
</dbReference>
<dbReference type="PANTHER" id="PTHR43415:SF3">
    <property type="entry name" value="GNAT-FAMILY ACETYLTRANSFERASE"/>
    <property type="match status" value="1"/>
</dbReference>
<name>A0A4V3G5R8_9FIRM</name>
<dbReference type="InterPro" id="IPR000182">
    <property type="entry name" value="GNAT_dom"/>
</dbReference>
<feature type="domain" description="N-acetyltransferase" evidence="1">
    <location>
        <begin position="8"/>
        <end position="170"/>
    </location>
</feature>
<accession>A0A4V3G5R8</accession>
<reference evidence="2 3" key="1">
    <citation type="submission" date="2019-03" db="EMBL/GenBank/DDBJ databases">
        <title>Subsurface microbial communities from deep shales in Ohio and West Virginia, USA.</title>
        <authorList>
            <person name="Wrighton K."/>
        </authorList>
    </citation>
    <scope>NUCLEOTIDE SEQUENCE [LARGE SCALE GENOMIC DNA]</scope>
    <source>
        <strain evidence="2 3">MSL9.2</strain>
    </source>
</reference>
<comment type="caution">
    <text evidence="2">The sequence shown here is derived from an EMBL/GenBank/DDBJ whole genome shotgun (WGS) entry which is preliminary data.</text>
</comment>
<gene>
    <name evidence="2" type="ORF">C8C77_10768</name>
</gene>
<dbReference type="EMBL" id="SODA01000007">
    <property type="protein sequence ID" value="TDW05457.1"/>
    <property type="molecule type" value="Genomic_DNA"/>
</dbReference>
<dbReference type="InterPro" id="IPR016181">
    <property type="entry name" value="Acyl_CoA_acyltransferase"/>
</dbReference>
<dbReference type="OrthoDB" id="9795206at2"/>
<dbReference type="GO" id="GO:0016747">
    <property type="term" value="F:acyltransferase activity, transferring groups other than amino-acyl groups"/>
    <property type="evidence" value="ECO:0007669"/>
    <property type="project" value="InterPro"/>
</dbReference>
<proteinExistence type="predicted"/>
<protein>
    <submittedName>
        <fullName evidence="2">Diamine N-acetyltransferase</fullName>
    </submittedName>
</protein>
<sequence>MMLKTERLYLRPMLEEDAQFIVDMRNNTNILNSLFSCKMLTVQEHLNWYKNNLNNDNRIDLMICKKDDNKRIGTVNLANIDYKNQKAEFGIMIAESFWNKGYAYESSQKFIQYSFNQFNLNKIYLEVLKENNAAINLYQKLGFKEIGILKEDIFKNGKFKDVLIMSLFRDDLE</sequence>
<dbReference type="PANTHER" id="PTHR43415">
    <property type="entry name" value="SPERMIDINE N(1)-ACETYLTRANSFERASE"/>
    <property type="match status" value="1"/>
</dbReference>
<dbReference type="RefSeq" id="WP_111570792.1">
    <property type="nucleotide sequence ID" value="NZ_QLME01000001.1"/>
</dbReference>
<dbReference type="Gene3D" id="3.40.630.30">
    <property type="match status" value="1"/>
</dbReference>
<dbReference type="AlphaFoldDB" id="A0A4V3G5R8"/>
<dbReference type="NCBIfam" id="TIGR03585">
    <property type="entry name" value="PseH"/>
    <property type="match status" value="1"/>
</dbReference>
<evidence type="ECO:0000259" key="1">
    <source>
        <dbReference type="PROSITE" id="PS51186"/>
    </source>
</evidence>